<evidence type="ECO:0000313" key="2">
    <source>
        <dbReference type="EMBL" id="GMH30660.1"/>
    </source>
</evidence>
<proteinExistence type="predicted"/>
<dbReference type="EMBL" id="BSYO01000038">
    <property type="protein sequence ID" value="GMH30660.1"/>
    <property type="molecule type" value="Genomic_DNA"/>
</dbReference>
<sequence length="179" mass="20566">MQENKMLAMENHRLQHMSHAGLIFETLNHRTMDCQLWWFSCRRRELQDHWTTTSHWPSCLRRLWKEAQIRAIIRLGKKSAVPTASKQTVASTMLPCQDTDISLCLHTLTALKIQSAERYFPCSFRVDGEEIKMEDNPNPMGQGLFVKQEIIDSSDPRRITAERGNNPQETPQLSGGASS</sequence>
<dbReference type="Proteomes" id="UP001279734">
    <property type="component" value="Unassembled WGS sequence"/>
</dbReference>
<comment type="caution">
    <text evidence="2">The sequence shown here is derived from an EMBL/GenBank/DDBJ whole genome shotgun (WGS) entry which is preliminary data.</text>
</comment>
<evidence type="ECO:0000313" key="3">
    <source>
        <dbReference type="Proteomes" id="UP001279734"/>
    </source>
</evidence>
<feature type="compositionally biased region" description="Polar residues" evidence="1">
    <location>
        <begin position="163"/>
        <end position="179"/>
    </location>
</feature>
<gene>
    <name evidence="2" type="ORF">Nepgr_032503</name>
</gene>
<reference evidence="2" key="1">
    <citation type="submission" date="2023-05" db="EMBL/GenBank/DDBJ databases">
        <title>Nepenthes gracilis genome sequencing.</title>
        <authorList>
            <person name="Fukushima K."/>
        </authorList>
    </citation>
    <scope>NUCLEOTIDE SEQUENCE</scope>
    <source>
        <strain evidence="2">SING2019-196</strain>
    </source>
</reference>
<name>A0AAD3Y7Q7_NEPGR</name>
<evidence type="ECO:0000256" key="1">
    <source>
        <dbReference type="SAM" id="MobiDB-lite"/>
    </source>
</evidence>
<keyword evidence="3" id="KW-1185">Reference proteome</keyword>
<feature type="region of interest" description="Disordered" evidence="1">
    <location>
        <begin position="155"/>
        <end position="179"/>
    </location>
</feature>
<organism evidence="2 3">
    <name type="scientific">Nepenthes gracilis</name>
    <name type="common">Slender pitcher plant</name>
    <dbReference type="NCBI Taxonomy" id="150966"/>
    <lineage>
        <taxon>Eukaryota</taxon>
        <taxon>Viridiplantae</taxon>
        <taxon>Streptophyta</taxon>
        <taxon>Embryophyta</taxon>
        <taxon>Tracheophyta</taxon>
        <taxon>Spermatophyta</taxon>
        <taxon>Magnoliopsida</taxon>
        <taxon>eudicotyledons</taxon>
        <taxon>Gunneridae</taxon>
        <taxon>Pentapetalae</taxon>
        <taxon>Caryophyllales</taxon>
        <taxon>Nepenthaceae</taxon>
        <taxon>Nepenthes</taxon>
    </lineage>
</organism>
<accession>A0AAD3Y7Q7</accession>
<dbReference type="AlphaFoldDB" id="A0AAD3Y7Q7"/>
<protein>
    <submittedName>
        <fullName evidence="2">Uncharacterized protein</fullName>
    </submittedName>
</protein>